<feature type="domain" description="Response regulatory" evidence="3">
    <location>
        <begin position="6"/>
        <end position="122"/>
    </location>
</feature>
<dbReference type="InterPro" id="IPR011006">
    <property type="entry name" value="CheY-like_superfamily"/>
</dbReference>
<evidence type="ECO:0000256" key="2">
    <source>
        <dbReference type="PROSITE-ProRule" id="PRU00169"/>
    </source>
</evidence>
<organism evidence="4 5">
    <name type="scientific">Candidatus Berkiella aquae</name>
    <dbReference type="NCBI Taxonomy" id="295108"/>
    <lineage>
        <taxon>Bacteria</taxon>
        <taxon>Pseudomonadati</taxon>
        <taxon>Pseudomonadota</taxon>
        <taxon>Gammaproteobacteria</taxon>
        <taxon>Candidatus Berkiellales</taxon>
        <taxon>Candidatus Berkiellaceae</taxon>
        <taxon>Candidatus Berkiella</taxon>
    </lineage>
</organism>
<dbReference type="Proteomes" id="UP000051497">
    <property type="component" value="Unassembled WGS sequence"/>
</dbReference>
<dbReference type="Gene3D" id="3.40.50.2300">
    <property type="match status" value="1"/>
</dbReference>
<dbReference type="PANTHER" id="PTHR45339">
    <property type="entry name" value="HYBRID SIGNAL TRANSDUCTION HISTIDINE KINASE J"/>
    <property type="match status" value="1"/>
</dbReference>
<gene>
    <name evidence="4" type="ORF">HT99x_008760</name>
</gene>
<proteinExistence type="predicted"/>
<dbReference type="SMART" id="SM00448">
    <property type="entry name" value="REC"/>
    <property type="match status" value="1"/>
</dbReference>
<dbReference type="PANTHER" id="PTHR45339:SF3">
    <property type="entry name" value="HISTIDINE KINASE"/>
    <property type="match status" value="1"/>
</dbReference>
<comment type="caution">
    <text evidence="4">The sequence shown here is derived from an EMBL/GenBank/DDBJ whole genome shotgun (WGS) entry which is preliminary data.</text>
</comment>
<dbReference type="InterPro" id="IPR001789">
    <property type="entry name" value="Sig_transdc_resp-reg_receiver"/>
</dbReference>
<dbReference type="RefSeq" id="WP_200957112.1">
    <property type="nucleotide sequence ID" value="NZ_LKAJ02000001.1"/>
</dbReference>
<evidence type="ECO:0000259" key="3">
    <source>
        <dbReference type="PROSITE" id="PS50110"/>
    </source>
</evidence>
<dbReference type="Pfam" id="PF00072">
    <property type="entry name" value="Response_reg"/>
    <property type="match status" value="1"/>
</dbReference>
<keyword evidence="5" id="KW-1185">Reference proteome</keyword>
<dbReference type="SUPFAM" id="SSF52172">
    <property type="entry name" value="CheY-like"/>
    <property type="match status" value="1"/>
</dbReference>
<evidence type="ECO:0000256" key="1">
    <source>
        <dbReference type="ARBA" id="ARBA00022553"/>
    </source>
</evidence>
<evidence type="ECO:0000313" key="4">
    <source>
        <dbReference type="EMBL" id="MCS5711525.1"/>
    </source>
</evidence>
<dbReference type="EMBL" id="LKAJ02000001">
    <property type="protein sequence ID" value="MCS5711525.1"/>
    <property type="molecule type" value="Genomic_DNA"/>
</dbReference>
<protein>
    <submittedName>
        <fullName evidence="4">Response regulator</fullName>
    </submittedName>
</protein>
<reference evidence="4" key="2">
    <citation type="submission" date="2021-06" db="EMBL/GenBank/DDBJ databases">
        <title>Genomic Description and Analysis of Intracellular Bacteria, Candidatus Berkiella cookevillensis and Candidatus Berkiella aquae.</title>
        <authorList>
            <person name="Kidane D.T."/>
            <person name="Mehari Y.T."/>
            <person name="Rice F.C."/>
            <person name="Arivett B.A."/>
            <person name="Farone A.L."/>
            <person name="Berk S.G."/>
            <person name="Farone M.B."/>
        </authorList>
    </citation>
    <scope>NUCLEOTIDE SEQUENCE</scope>
    <source>
        <strain evidence="4">HT99</strain>
    </source>
</reference>
<dbReference type="PROSITE" id="PS50110">
    <property type="entry name" value="RESPONSE_REGULATORY"/>
    <property type="match status" value="1"/>
</dbReference>
<reference evidence="4" key="1">
    <citation type="journal article" date="2016" name="Genome Announc.">
        <title>Draft Genome Sequences of Two Novel Amoeba-Resistant Intranuclear Bacteria, 'Candidatus Berkiella cookevillensis' and 'Candidatus Berkiella aquae'.</title>
        <authorList>
            <person name="Mehari Y.T."/>
            <person name="Arivett B.A."/>
            <person name="Farone A.L."/>
            <person name="Gunderson J.H."/>
            <person name="Farone M.B."/>
        </authorList>
    </citation>
    <scope>NUCLEOTIDE SEQUENCE</scope>
    <source>
        <strain evidence="4">HT99</strain>
    </source>
</reference>
<accession>A0AAE3L932</accession>
<keyword evidence="1 2" id="KW-0597">Phosphoprotein</keyword>
<feature type="modified residue" description="4-aspartylphosphate" evidence="2">
    <location>
        <position position="55"/>
    </location>
</feature>
<dbReference type="GO" id="GO:0000160">
    <property type="term" value="P:phosphorelay signal transduction system"/>
    <property type="evidence" value="ECO:0007669"/>
    <property type="project" value="InterPro"/>
</dbReference>
<name>A0AAE3L932_9GAMM</name>
<dbReference type="AlphaFoldDB" id="A0AAE3L932"/>
<evidence type="ECO:0000313" key="5">
    <source>
        <dbReference type="Proteomes" id="UP000051497"/>
    </source>
</evidence>
<sequence length="125" mass="13838">MMSKATILIVEDNEMNMDIASRLLEREGYCILKAVNGGMAIELVQKKKPHLVLMDMQMPEIDGFAVTKILKENQDTRTIPIVAFTAFAMDDDRKNALGCGCIGVITKPIDVSSFAQTVKSFLPPF</sequence>